<dbReference type="PANTHER" id="PTHR43386:SF25">
    <property type="entry name" value="PEPTIDE ABC TRANSPORTER PERMEASE PROTEIN"/>
    <property type="match status" value="1"/>
</dbReference>
<dbReference type="RefSeq" id="WP_201629961.1">
    <property type="nucleotide sequence ID" value="NZ_CP068046.1"/>
</dbReference>
<keyword evidence="3" id="KW-1003">Cell membrane</keyword>
<keyword evidence="10" id="KW-1185">Reference proteome</keyword>
<dbReference type="Pfam" id="PF12911">
    <property type="entry name" value="OppC_N"/>
    <property type="match status" value="1"/>
</dbReference>
<feature type="transmembrane region" description="Helical" evidence="7">
    <location>
        <begin position="134"/>
        <end position="163"/>
    </location>
</feature>
<dbReference type="SUPFAM" id="SSF161098">
    <property type="entry name" value="MetI-like"/>
    <property type="match status" value="1"/>
</dbReference>
<keyword evidence="5 7" id="KW-1133">Transmembrane helix</keyword>
<dbReference type="InterPro" id="IPR035906">
    <property type="entry name" value="MetI-like_sf"/>
</dbReference>
<name>A0ABX7C2S9_9HYPH</name>
<proteinExistence type="inferred from homology"/>
<accession>A0ABX7C2S9</accession>
<feature type="transmembrane region" description="Helical" evidence="7">
    <location>
        <begin position="23"/>
        <end position="46"/>
    </location>
</feature>
<dbReference type="EMBL" id="CP068046">
    <property type="protein sequence ID" value="QQR38083.1"/>
    <property type="molecule type" value="Genomic_DNA"/>
</dbReference>
<organism evidence="9 10">
    <name type="scientific">Devosia rhizoryzae</name>
    <dbReference type="NCBI Taxonomy" id="2774137"/>
    <lineage>
        <taxon>Bacteria</taxon>
        <taxon>Pseudomonadati</taxon>
        <taxon>Pseudomonadota</taxon>
        <taxon>Alphaproteobacteria</taxon>
        <taxon>Hyphomicrobiales</taxon>
        <taxon>Devosiaceae</taxon>
        <taxon>Devosia</taxon>
    </lineage>
</organism>
<evidence type="ECO:0000259" key="8">
    <source>
        <dbReference type="PROSITE" id="PS50928"/>
    </source>
</evidence>
<feature type="domain" description="ABC transmembrane type-1" evidence="8">
    <location>
        <begin position="90"/>
        <end position="279"/>
    </location>
</feature>
<gene>
    <name evidence="9" type="ORF">JI748_09780</name>
</gene>
<dbReference type="Proteomes" id="UP000595857">
    <property type="component" value="Chromosome"/>
</dbReference>
<dbReference type="InterPro" id="IPR000515">
    <property type="entry name" value="MetI-like"/>
</dbReference>
<feature type="transmembrane region" description="Helical" evidence="7">
    <location>
        <begin position="94"/>
        <end position="114"/>
    </location>
</feature>
<dbReference type="InterPro" id="IPR025966">
    <property type="entry name" value="OppC_N"/>
</dbReference>
<evidence type="ECO:0000313" key="10">
    <source>
        <dbReference type="Proteomes" id="UP000595857"/>
    </source>
</evidence>
<keyword evidence="6 7" id="KW-0472">Membrane</keyword>
<dbReference type="Pfam" id="PF00528">
    <property type="entry name" value="BPD_transp_1"/>
    <property type="match status" value="1"/>
</dbReference>
<protein>
    <submittedName>
        <fullName evidence="9">ABC transporter permease</fullName>
    </submittedName>
</protein>
<reference evidence="9 10" key="1">
    <citation type="submission" date="2021-01" db="EMBL/GenBank/DDBJ databases">
        <title>Genome seq and assembly of Devosia sp. LEGU1.</title>
        <authorList>
            <person name="Chhetri G."/>
        </authorList>
    </citation>
    <scope>NUCLEOTIDE SEQUENCE [LARGE SCALE GENOMIC DNA]</scope>
    <source>
        <strain evidence="9 10">LEGU1</strain>
    </source>
</reference>
<dbReference type="Gene3D" id="1.10.3720.10">
    <property type="entry name" value="MetI-like"/>
    <property type="match status" value="1"/>
</dbReference>
<evidence type="ECO:0000256" key="3">
    <source>
        <dbReference type="ARBA" id="ARBA00022475"/>
    </source>
</evidence>
<evidence type="ECO:0000256" key="4">
    <source>
        <dbReference type="ARBA" id="ARBA00022692"/>
    </source>
</evidence>
<evidence type="ECO:0000256" key="6">
    <source>
        <dbReference type="ARBA" id="ARBA00023136"/>
    </source>
</evidence>
<sequence>MTILAPPALPVRSRPGWIARQGWPVVLAMAVIALYIVVAIGAPWLAPYDFAGIDLVARNAPPVGFGGTWAHPMGTDDLGRDVLSRTMSSVRTSLSVALIASMVSLVIGVGLGLLSARRRGFADGAIRVAVDVNAALPFMILALSVLAFFGKNMVLFVCLLGLYGLERYTRLVRAVAMAEYEKGYVAALRRIGASERRIALSHVLRNVLPVVIVNWTISLPEVILLESSLSFLGLGIQPPNASLGNMVGLGRDSVVTAWWIATMPGITIFILTFAVSVLGDWLRDYTDPSLSKGN</sequence>
<evidence type="ECO:0000256" key="5">
    <source>
        <dbReference type="ARBA" id="ARBA00022989"/>
    </source>
</evidence>
<evidence type="ECO:0000256" key="2">
    <source>
        <dbReference type="ARBA" id="ARBA00022448"/>
    </source>
</evidence>
<comment type="subcellular location">
    <subcellularLocation>
        <location evidence="1 7">Cell membrane</location>
        <topology evidence="1 7">Multi-pass membrane protein</topology>
    </subcellularLocation>
</comment>
<dbReference type="InterPro" id="IPR050366">
    <property type="entry name" value="BP-dependent_transpt_permease"/>
</dbReference>
<keyword evidence="2 7" id="KW-0813">Transport</keyword>
<feature type="transmembrane region" description="Helical" evidence="7">
    <location>
        <begin position="207"/>
        <end position="236"/>
    </location>
</feature>
<dbReference type="PROSITE" id="PS50928">
    <property type="entry name" value="ABC_TM1"/>
    <property type="match status" value="1"/>
</dbReference>
<comment type="similarity">
    <text evidence="7">Belongs to the binding-protein-dependent transport system permease family.</text>
</comment>
<evidence type="ECO:0000256" key="1">
    <source>
        <dbReference type="ARBA" id="ARBA00004651"/>
    </source>
</evidence>
<dbReference type="PANTHER" id="PTHR43386">
    <property type="entry name" value="OLIGOPEPTIDE TRANSPORT SYSTEM PERMEASE PROTEIN APPC"/>
    <property type="match status" value="1"/>
</dbReference>
<keyword evidence="4 7" id="KW-0812">Transmembrane</keyword>
<evidence type="ECO:0000256" key="7">
    <source>
        <dbReference type="RuleBase" id="RU363032"/>
    </source>
</evidence>
<evidence type="ECO:0000313" key="9">
    <source>
        <dbReference type="EMBL" id="QQR38083.1"/>
    </source>
</evidence>
<dbReference type="CDD" id="cd06261">
    <property type="entry name" value="TM_PBP2"/>
    <property type="match status" value="1"/>
</dbReference>
<feature type="transmembrane region" description="Helical" evidence="7">
    <location>
        <begin position="256"/>
        <end position="282"/>
    </location>
</feature>